<dbReference type="EMBL" id="BBMR01000006">
    <property type="protein sequence ID" value="GAL20828.1"/>
    <property type="molecule type" value="Genomic_DNA"/>
</dbReference>
<dbReference type="Proteomes" id="UP000029228">
    <property type="component" value="Unassembled WGS sequence"/>
</dbReference>
<comment type="caution">
    <text evidence="2">The sequence shown here is derived from an EMBL/GenBank/DDBJ whole genome shotgun (WGS) entry which is preliminary data.</text>
</comment>
<dbReference type="STRING" id="990268.JCM19235_3830"/>
<feature type="signal peptide" evidence="1">
    <location>
        <begin position="1"/>
        <end position="25"/>
    </location>
</feature>
<accession>A0A090S1Y8</accession>
<protein>
    <submittedName>
        <fullName evidence="2">Uncharacterized protein</fullName>
    </submittedName>
</protein>
<gene>
    <name evidence="2" type="ORF">JCM19235_3830</name>
</gene>
<evidence type="ECO:0000313" key="3">
    <source>
        <dbReference type="Proteomes" id="UP000029228"/>
    </source>
</evidence>
<proteinExistence type="predicted"/>
<evidence type="ECO:0000313" key="2">
    <source>
        <dbReference type="EMBL" id="GAL20828.1"/>
    </source>
</evidence>
<organism evidence="2 3">
    <name type="scientific">Vibrio maritimus</name>
    <dbReference type="NCBI Taxonomy" id="990268"/>
    <lineage>
        <taxon>Bacteria</taxon>
        <taxon>Pseudomonadati</taxon>
        <taxon>Pseudomonadota</taxon>
        <taxon>Gammaproteobacteria</taxon>
        <taxon>Vibrionales</taxon>
        <taxon>Vibrionaceae</taxon>
        <taxon>Vibrio</taxon>
    </lineage>
</organism>
<evidence type="ECO:0000256" key="1">
    <source>
        <dbReference type="SAM" id="SignalP"/>
    </source>
</evidence>
<dbReference type="AlphaFoldDB" id="A0A090S1Y8"/>
<keyword evidence="1" id="KW-0732">Signal</keyword>
<sequence>MIRKLNIKQTIIGTLLAALVAPVAAKPIPVPPSKVKPVVVKSAFKPVQKAPVHRSFHYRKLPKGATFVLIAGISYAVIDNAYYKRSNDTYIYVEQPPVSAQPQIQSGASIESQSTVTGMQGKVVQLVPENATTVTVDGATFYVDGGDWYAPIAGTSQFVIVEPQL</sequence>
<keyword evidence="3" id="KW-1185">Reference proteome</keyword>
<reference evidence="2 3" key="2">
    <citation type="submission" date="2014-09" db="EMBL/GenBank/DDBJ databases">
        <authorList>
            <consortium name="NBRP consortium"/>
            <person name="Sawabe T."/>
            <person name="Meirelles P."/>
            <person name="Nakanishi M."/>
            <person name="Sayaka M."/>
            <person name="Hattori M."/>
            <person name="Ohkuma M."/>
        </authorList>
    </citation>
    <scope>NUCLEOTIDE SEQUENCE [LARGE SCALE GENOMIC DNA]</scope>
    <source>
        <strain evidence="3">JCM19235</strain>
    </source>
</reference>
<feature type="chain" id="PRO_5001863420" evidence="1">
    <location>
        <begin position="26"/>
        <end position="165"/>
    </location>
</feature>
<name>A0A090S1Y8_9VIBR</name>
<reference evidence="2 3" key="1">
    <citation type="submission" date="2014-09" db="EMBL/GenBank/DDBJ databases">
        <title>Vibrio maritimus JCM 19235. (C45) whole genome shotgun sequence.</title>
        <authorList>
            <person name="Sawabe T."/>
            <person name="Meirelles P."/>
            <person name="Nakanishi M."/>
            <person name="Sayaka M."/>
            <person name="Hattori M."/>
            <person name="Ohkuma M."/>
        </authorList>
    </citation>
    <scope>NUCLEOTIDE SEQUENCE [LARGE SCALE GENOMIC DNA]</scope>
    <source>
        <strain evidence="3">JCM19235</strain>
    </source>
</reference>
<dbReference type="OrthoDB" id="7068235at2"/>